<dbReference type="PANTHER" id="PTHR46796">
    <property type="entry name" value="HTH-TYPE TRANSCRIPTIONAL ACTIVATOR RHAS-RELATED"/>
    <property type="match status" value="1"/>
</dbReference>
<dbReference type="Gene3D" id="2.60.120.10">
    <property type="entry name" value="Jelly Rolls"/>
    <property type="match status" value="1"/>
</dbReference>
<dbReference type="InterPro" id="IPR018060">
    <property type="entry name" value="HTH_AraC"/>
</dbReference>
<name>A0ABW0I0J4_9BACL</name>
<keyword evidence="2" id="KW-0238">DNA-binding</keyword>
<keyword evidence="6" id="KW-1185">Reference proteome</keyword>
<keyword evidence="3" id="KW-0804">Transcription</keyword>
<dbReference type="SUPFAM" id="SSF51182">
    <property type="entry name" value="RmlC-like cupins"/>
    <property type="match status" value="1"/>
</dbReference>
<evidence type="ECO:0000259" key="4">
    <source>
        <dbReference type="PROSITE" id="PS01124"/>
    </source>
</evidence>
<evidence type="ECO:0000256" key="3">
    <source>
        <dbReference type="ARBA" id="ARBA00023163"/>
    </source>
</evidence>
<reference evidence="6" key="1">
    <citation type="journal article" date="2019" name="Int. J. Syst. Evol. Microbiol.">
        <title>The Global Catalogue of Microorganisms (GCM) 10K type strain sequencing project: providing services to taxonomists for standard genome sequencing and annotation.</title>
        <authorList>
            <consortium name="The Broad Institute Genomics Platform"/>
            <consortium name="The Broad Institute Genome Sequencing Center for Infectious Disease"/>
            <person name="Wu L."/>
            <person name="Ma J."/>
        </authorList>
    </citation>
    <scope>NUCLEOTIDE SEQUENCE [LARGE SCALE GENOMIC DNA]</scope>
    <source>
        <strain evidence="6">CGMCC 1.18575</strain>
    </source>
</reference>
<dbReference type="InterPro" id="IPR011051">
    <property type="entry name" value="RmlC_Cupin_sf"/>
</dbReference>
<dbReference type="PROSITE" id="PS00041">
    <property type="entry name" value="HTH_ARAC_FAMILY_1"/>
    <property type="match status" value="1"/>
</dbReference>
<evidence type="ECO:0000313" key="6">
    <source>
        <dbReference type="Proteomes" id="UP001596113"/>
    </source>
</evidence>
<dbReference type="SMART" id="SM00342">
    <property type="entry name" value="HTH_ARAC"/>
    <property type="match status" value="1"/>
</dbReference>
<dbReference type="Pfam" id="PF12833">
    <property type="entry name" value="HTH_18"/>
    <property type="match status" value="1"/>
</dbReference>
<evidence type="ECO:0000256" key="1">
    <source>
        <dbReference type="ARBA" id="ARBA00023015"/>
    </source>
</evidence>
<dbReference type="RefSeq" id="WP_378135383.1">
    <property type="nucleotide sequence ID" value="NZ_JBHSMI010000028.1"/>
</dbReference>
<dbReference type="Gene3D" id="1.10.10.60">
    <property type="entry name" value="Homeodomain-like"/>
    <property type="match status" value="1"/>
</dbReference>
<dbReference type="InterPro" id="IPR050204">
    <property type="entry name" value="AraC_XylS_family_regulators"/>
</dbReference>
<protein>
    <submittedName>
        <fullName evidence="5">Helix-turn-helix domain-containing protein</fullName>
    </submittedName>
</protein>
<dbReference type="InterPro" id="IPR009057">
    <property type="entry name" value="Homeodomain-like_sf"/>
</dbReference>
<keyword evidence="1" id="KW-0805">Transcription regulation</keyword>
<organism evidence="5 6">
    <name type="scientific">Cohnella soli</name>
    <dbReference type="NCBI Taxonomy" id="425005"/>
    <lineage>
        <taxon>Bacteria</taxon>
        <taxon>Bacillati</taxon>
        <taxon>Bacillota</taxon>
        <taxon>Bacilli</taxon>
        <taxon>Bacillales</taxon>
        <taxon>Paenibacillaceae</taxon>
        <taxon>Cohnella</taxon>
    </lineage>
</organism>
<dbReference type="PROSITE" id="PS01124">
    <property type="entry name" value="HTH_ARAC_FAMILY_2"/>
    <property type="match status" value="1"/>
</dbReference>
<dbReference type="PANTHER" id="PTHR46796:SF13">
    <property type="entry name" value="HTH-TYPE TRANSCRIPTIONAL ACTIVATOR RHAS"/>
    <property type="match status" value="1"/>
</dbReference>
<sequence>MKKAGVWLETGEMFFHDGLNIYVNRVSERFDLPEHEHDFIEICYVWSGSGFHYIGDETIRVSQGDLFFLPVGVSHIFRPSSPSAKEPLMIVNCIFDEKLFRFLTSLLPDEFGLYRFRMLLSEPGQWLRLHEKAGEFKRLFDSLYAEFASKRIGFETMLVGLLLQLLIGIERAMEPEAGTALADAAAYRIERSLQYIRERLHEKVTIAQVARHAGIGARQLQRDLSAQTKLSFSALLLKERIDRSRELLTDPSLATLTVADAAARCGIPDLKRFHRLFKQATGKTPGQYRSSIRAANDSS</sequence>
<dbReference type="Pfam" id="PF02311">
    <property type="entry name" value="AraC_binding"/>
    <property type="match status" value="1"/>
</dbReference>
<dbReference type="InterPro" id="IPR003313">
    <property type="entry name" value="AraC-bd"/>
</dbReference>
<dbReference type="EMBL" id="JBHSMI010000028">
    <property type="protein sequence ID" value="MFC5404782.1"/>
    <property type="molecule type" value="Genomic_DNA"/>
</dbReference>
<dbReference type="InterPro" id="IPR014710">
    <property type="entry name" value="RmlC-like_jellyroll"/>
</dbReference>
<dbReference type="Proteomes" id="UP001596113">
    <property type="component" value="Unassembled WGS sequence"/>
</dbReference>
<evidence type="ECO:0000313" key="5">
    <source>
        <dbReference type="EMBL" id="MFC5404782.1"/>
    </source>
</evidence>
<dbReference type="InterPro" id="IPR018062">
    <property type="entry name" value="HTH_AraC-typ_CS"/>
</dbReference>
<dbReference type="SUPFAM" id="SSF46689">
    <property type="entry name" value="Homeodomain-like"/>
    <property type="match status" value="1"/>
</dbReference>
<proteinExistence type="predicted"/>
<accession>A0ABW0I0J4</accession>
<comment type="caution">
    <text evidence="5">The sequence shown here is derived from an EMBL/GenBank/DDBJ whole genome shotgun (WGS) entry which is preliminary data.</text>
</comment>
<feature type="domain" description="HTH araC/xylS-type" evidence="4">
    <location>
        <begin position="190"/>
        <end position="291"/>
    </location>
</feature>
<evidence type="ECO:0000256" key="2">
    <source>
        <dbReference type="ARBA" id="ARBA00023125"/>
    </source>
</evidence>
<gene>
    <name evidence="5" type="ORF">ACFPOF_18745</name>
</gene>